<protein>
    <recommendedName>
        <fullName evidence="4">Cytochrome bo(3) ubiquinol oxidase subunit 4</fullName>
    </recommendedName>
    <alternativeName>
        <fullName evidence="16">Cytochrome o ubiquinol oxidase subunit 4</fullName>
    </alternativeName>
    <alternativeName>
        <fullName evidence="13">Oxidase bo(3) subunit 4</fullName>
    </alternativeName>
    <alternativeName>
        <fullName evidence="14">Ubiquinol oxidase polypeptide IV</fullName>
    </alternativeName>
    <alternativeName>
        <fullName evidence="15">Ubiquinol oxidase subunit 4</fullName>
    </alternativeName>
</protein>
<comment type="similarity">
    <text evidence="2">Belongs to the cytochrome c oxidase bacterial subunit 4 family.</text>
</comment>
<comment type="function">
    <text evidence="12">Cytochrome bo(3) ubiquinol terminal oxidase is the component of the aerobic respiratory chain of E.coli that predominates when cells are grown at high aeration. Has proton pump activity across the membrane in addition to electron transfer, pumping 2 protons/electron.</text>
</comment>
<comment type="subcellular location">
    <subcellularLocation>
        <location evidence="1">Cell membrane</location>
        <topology evidence="1">Multi-pass membrane protein</topology>
    </subcellularLocation>
</comment>
<dbReference type="RefSeq" id="WP_189514406.1">
    <property type="nucleotide sequence ID" value="NZ_BMZM01000001.1"/>
</dbReference>
<evidence type="ECO:0000256" key="13">
    <source>
        <dbReference type="ARBA" id="ARBA00030071"/>
    </source>
</evidence>
<dbReference type="InterPro" id="IPR014210">
    <property type="entry name" value="Cyt_o_ubiqinol_oxidase_su4"/>
</dbReference>
<evidence type="ECO:0000256" key="1">
    <source>
        <dbReference type="ARBA" id="ARBA00004651"/>
    </source>
</evidence>
<evidence type="ECO:0000256" key="4">
    <source>
        <dbReference type="ARBA" id="ARBA00014689"/>
    </source>
</evidence>
<dbReference type="Proteomes" id="UP000604243">
    <property type="component" value="Unassembled WGS sequence"/>
</dbReference>
<evidence type="ECO:0000256" key="5">
    <source>
        <dbReference type="ARBA" id="ARBA00022448"/>
    </source>
</evidence>
<keyword evidence="11 17" id="KW-0472">Membrane</keyword>
<feature type="transmembrane region" description="Helical" evidence="17">
    <location>
        <begin position="48"/>
        <end position="69"/>
    </location>
</feature>
<dbReference type="Pfam" id="PF03626">
    <property type="entry name" value="COX4_pro"/>
    <property type="match status" value="1"/>
</dbReference>
<dbReference type="NCBIfam" id="TIGR02847">
    <property type="entry name" value="CyoD"/>
    <property type="match status" value="1"/>
</dbReference>
<evidence type="ECO:0000256" key="10">
    <source>
        <dbReference type="ARBA" id="ARBA00023002"/>
    </source>
</evidence>
<comment type="subunit">
    <text evidence="3">Heterooctamer of two A chains, two B chains, two C chains and two D chains.</text>
</comment>
<reference evidence="19" key="1">
    <citation type="journal article" date="2019" name="Int. J. Syst. Evol. Microbiol.">
        <title>The Global Catalogue of Microorganisms (GCM) 10K type strain sequencing project: providing services to taxonomists for standard genome sequencing and annotation.</title>
        <authorList>
            <consortium name="The Broad Institute Genomics Platform"/>
            <consortium name="The Broad Institute Genome Sequencing Center for Infectious Disease"/>
            <person name="Wu L."/>
            <person name="Ma J."/>
        </authorList>
    </citation>
    <scope>NUCLEOTIDE SEQUENCE [LARGE SCALE GENOMIC DNA]</scope>
    <source>
        <strain evidence="19">KCTC 42082</strain>
    </source>
</reference>
<proteinExistence type="inferred from homology"/>
<dbReference type="EMBL" id="BMZM01000001">
    <property type="protein sequence ID" value="GHC15730.1"/>
    <property type="molecule type" value="Genomic_DNA"/>
</dbReference>
<keyword evidence="8" id="KW-0249">Electron transport</keyword>
<name>A0ABQ3FAA3_9GAMM</name>
<organism evidence="18 19">
    <name type="scientific">Kushneria pakistanensis</name>
    <dbReference type="NCBI Taxonomy" id="1508770"/>
    <lineage>
        <taxon>Bacteria</taxon>
        <taxon>Pseudomonadati</taxon>
        <taxon>Pseudomonadota</taxon>
        <taxon>Gammaproteobacteria</taxon>
        <taxon>Oceanospirillales</taxon>
        <taxon>Halomonadaceae</taxon>
        <taxon>Kushneria</taxon>
    </lineage>
</organism>
<dbReference type="InterPro" id="IPR050968">
    <property type="entry name" value="Cytochrome_c_oxidase_bac_sub4"/>
</dbReference>
<keyword evidence="7 17" id="KW-0812">Transmembrane</keyword>
<accession>A0ABQ3FAA3</accession>
<keyword evidence="10" id="KW-0560">Oxidoreductase</keyword>
<evidence type="ECO:0000313" key="18">
    <source>
        <dbReference type="EMBL" id="GHC15730.1"/>
    </source>
</evidence>
<evidence type="ECO:0000256" key="9">
    <source>
        <dbReference type="ARBA" id="ARBA00022989"/>
    </source>
</evidence>
<evidence type="ECO:0000256" key="2">
    <source>
        <dbReference type="ARBA" id="ARBA00008079"/>
    </source>
</evidence>
<sequence>MSRRTLNEQEARECKTEQRNYLWGFGLALVLTLIPFGLVAFIDIERMTLWITIGGCALAQVIVHLRFFMHITLAKNKREDLLLILFTVLILVIMCGGTLWILFDLYQRMLPGMMP</sequence>
<dbReference type="PANTHER" id="PTHR36835:SF1">
    <property type="entry name" value="CYTOCHROME BO(3) UBIQUINOL OXIDASE SUBUNIT 4"/>
    <property type="match status" value="1"/>
</dbReference>
<keyword evidence="6" id="KW-1003">Cell membrane</keyword>
<evidence type="ECO:0000256" key="14">
    <source>
        <dbReference type="ARBA" id="ARBA00030211"/>
    </source>
</evidence>
<keyword evidence="9 17" id="KW-1133">Transmembrane helix</keyword>
<evidence type="ECO:0000256" key="6">
    <source>
        <dbReference type="ARBA" id="ARBA00022475"/>
    </source>
</evidence>
<feature type="transmembrane region" description="Helical" evidence="17">
    <location>
        <begin position="81"/>
        <end position="103"/>
    </location>
</feature>
<evidence type="ECO:0000313" key="19">
    <source>
        <dbReference type="Proteomes" id="UP000604243"/>
    </source>
</evidence>
<gene>
    <name evidence="18" type="primary">cyoD</name>
    <name evidence="18" type="ORF">GCM10010082_02950</name>
</gene>
<dbReference type="PANTHER" id="PTHR36835">
    <property type="entry name" value="CYTOCHROME BO(3) UBIQUINOL OXIDASE SUBUNIT 4"/>
    <property type="match status" value="1"/>
</dbReference>
<evidence type="ECO:0000256" key="11">
    <source>
        <dbReference type="ARBA" id="ARBA00023136"/>
    </source>
</evidence>
<evidence type="ECO:0000256" key="16">
    <source>
        <dbReference type="ARBA" id="ARBA00032185"/>
    </source>
</evidence>
<keyword evidence="19" id="KW-1185">Reference proteome</keyword>
<dbReference type="InterPro" id="IPR005171">
    <property type="entry name" value="Cyt_c_oxidase_su4_prok"/>
</dbReference>
<comment type="caution">
    <text evidence="18">The sequence shown here is derived from an EMBL/GenBank/DDBJ whole genome shotgun (WGS) entry which is preliminary data.</text>
</comment>
<evidence type="ECO:0000256" key="3">
    <source>
        <dbReference type="ARBA" id="ARBA00011700"/>
    </source>
</evidence>
<evidence type="ECO:0000256" key="7">
    <source>
        <dbReference type="ARBA" id="ARBA00022692"/>
    </source>
</evidence>
<evidence type="ECO:0000256" key="12">
    <source>
        <dbReference type="ARBA" id="ARBA00025694"/>
    </source>
</evidence>
<evidence type="ECO:0000256" key="8">
    <source>
        <dbReference type="ARBA" id="ARBA00022982"/>
    </source>
</evidence>
<evidence type="ECO:0000256" key="15">
    <source>
        <dbReference type="ARBA" id="ARBA00031887"/>
    </source>
</evidence>
<keyword evidence="5" id="KW-0813">Transport</keyword>
<feature type="transmembrane region" description="Helical" evidence="17">
    <location>
        <begin position="21"/>
        <end position="42"/>
    </location>
</feature>
<evidence type="ECO:0000256" key="17">
    <source>
        <dbReference type="SAM" id="Phobius"/>
    </source>
</evidence>